<gene>
    <name evidence="4" type="ORF">EOI86_03700</name>
</gene>
<dbReference type="SUPFAM" id="SSF53067">
    <property type="entry name" value="Actin-like ATPase domain"/>
    <property type="match status" value="2"/>
</dbReference>
<dbReference type="PANTHER" id="PTHR42749:SF1">
    <property type="entry name" value="CELL SHAPE-DETERMINING PROTEIN MREB"/>
    <property type="match status" value="1"/>
</dbReference>
<keyword evidence="3" id="KW-0067">ATP-binding</keyword>
<dbReference type="Gene3D" id="3.90.640.10">
    <property type="entry name" value="Actin, Chain A, domain 4"/>
    <property type="match status" value="1"/>
</dbReference>
<reference evidence="5" key="1">
    <citation type="submission" date="2019-01" db="EMBL/GenBank/DDBJ databases">
        <title>Gri0909 isolated from a small marine red alga.</title>
        <authorList>
            <person name="Kim J."/>
            <person name="Jeong S.E."/>
            <person name="Jeon C.O."/>
        </authorList>
    </citation>
    <scope>NUCLEOTIDE SEQUENCE [LARGE SCALE GENOMIC DNA]</scope>
    <source>
        <strain evidence="5">Gri0909</strain>
    </source>
</reference>
<protein>
    <submittedName>
        <fullName evidence="4">Hsp70 family protein</fullName>
    </submittedName>
</protein>
<comment type="similarity">
    <text evidence="1">Belongs to the heat shock protein 70 family.</text>
</comment>
<dbReference type="PROSITE" id="PS00329">
    <property type="entry name" value="HSP70_2"/>
    <property type="match status" value="1"/>
</dbReference>
<comment type="caution">
    <text evidence="4">The sequence shown here is derived from an EMBL/GenBank/DDBJ whole genome shotgun (WGS) entry which is preliminary data.</text>
</comment>
<organism evidence="4 5">
    <name type="scientific">Hwanghaeella grinnelliae</name>
    <dbReference type="NCBI Taxonomy" id="2500179"/>
    <lineage>
        <taxon>Bacteria</taxon>
        <taxon>Pseudomonadati</taxon>
        <taxon>Pseudomonadota</taxon>
        <taxon>Alphaproteobacteria</taxon>
        <taxon>Rhodospirillales</taxon>
        <taxon>Rhodospirillaceae</taxon>
        <taxon>Hwanghaeella</taxon>
    </lineage>
</organism>
<dbReference type="EMBL" id="SADE01000001">
    <property type="protein sequence ID" value="RVU38400.1"/>
    <property type="molecule type" value="Genomic_DNA"/>
</dbReference>
<evidence type="ECO:0000313" key="4">
    <source>
        <dbReference type="EMBL" id="RVU38400.1"/>
    </source>
</evidence>
<accession>A0A3S2VS26</accession>
<dbReference type="InterPro" id="IPR018181">
    <property type="entry name" value="Heat_shock_70_CS"/>
</dbReference>
<evidence type="ECO:0000256" key="2">
    <source>
        <dbReference type="ARBA" id="ARBA00022741"/>
    </source>
</evidence>
<evidence type="ECO:0000256" key="3">
    <source>
        <dbReference type="ARBA" id="ARBA00022840"/>
    </source>
</evidence>
<evidence type="ECO:0000256" key="1">
    <source>
        <dbReference type="ARBA" id="ARBA00007381"/>
    </source>
</evidence>
<dbReference type="Gene3D" id="3.30.420.40">
    <property type="match status" value="3"/>
</dbReference>
<name>A0A3S2VS26_9PROT</name>
<dbReference type="InterPro" id="IPR043129">
    <property type="entry name" value="ATPase_NBD"/>
</dbReference>
<dbReference type="GO" id="GO:0005524">
    <property type="term" value="F:ATP binding"/>
    <property type="evidence" value="ECO:0007669"/>
    <property type="project" value="UniProtKB-KW"/>
</dbReference>
<dbReference type="InterPro" id="IPR013126">
    <property type="entry name" value="Hsp_70_fam"/>
</dbReference>
<proteinExistence type="inferred from homology"/>
<keyword evidence="2" id="KW-0547">Nucleotide-binding</keyword>
<dbReference type="PANTHER" id="PTHR42749">
    <property type="entry name" value="CELL SHAPE-DETERMINING PROTEIN MREB"/>
    <property type="match status" value="1"/>
</dbReference>
<dbReference type="Pfam" id="PF00012">
    <property type="entry name" value="HSP70"/>
    <property type="match status" value="1"/>
</dbReference>
<sequence>MQILLAPSAPFWSVGDHSKRAGQFAPAPARQPTKTITHERSNFMGDWLAVDFGTSNSAAAYAEDGAIKRIQLEENSDTVPTAVFFSLNDASMAIGSVANAALIDRLEGRYMRSLKRVLGTSLMAERRTILDRKLDFYDIVSAFLKIIKDRSEKQSGRHFDKVVAGRPVLFDSKDAEINERAATDLERCYNMAGFDEVVFLPEPEAAALSVIDQIKPGDLGIVVDIGGGTSDFTVFKKTGHGIEVAASHGVRLGGTDFDRAMNLQFIMPCIGHGHLIRHGMNGETIAAPNAIFQDLATWEKIHLLYTQKNLSLAKGLVQDAVEPAIFQRLHRAIDWQLGHEIAFLAEQSKIASNGTNPSTHIELGLLESGLSTPMAPTEIDAVFLPFTETLAETLDDTLANAQVERDAVSHVVPVGGASLMRLVQSAISKTVPEASVVDTPIFTAVVDGLALHSGAVSAGT</sequence>
<dbReference type="Proteomes" id="UP000287447">
    <property type="component" value="Unassembled WGS sequence"/>
</dbReference>
<keyword evidence="5" id="KW-1185">Reference proteome</keyword>
<evidence type="ECO:0000313" key="5">
    <source>
        <dbReference type="Proteomes" id="UP000287447"/>
    </source>
</evidence>
<dbReference type="GO" id="GO:0140662">
    <property type="term" value="F:ATP-dependent protein folding chaperone"/>
    <property type="evidence" value="ECO:0007669"/>
    <property type="project" value="InterPro"/>
</dbReference>
<dbReference type="AlphaFoldDB" id="A0A3S2VS26"/>